<evidence type="ECO:0008006" key="3">
    <source>
        <dbReference type="Google" id="ProtNLM"/>
    </source>
</evidence>
<comment type="caution">
    <text evidence="1">The sequence shown here is derived from an EMBL/GenBank/DDBJ whole genome shotgun (WGS) entry which is preliminary data.</text>
</comment>
<dbReference type="RefSeq" id="WP_343919770.1">
    <property type="nucleotide sequence ID" value="NZ_BAAAJT010000002.1"/>
</dbReference>
<evidence type="ECO:0000313" key="2">
    <source>
        <dbReference type="Proteomes" id="UP001597351"/>
    </source>
</evidence>
<name>A0ABW4TN27_9ACTN</name>
<evidence type="ECO:0000313" key="1">
    <source>
        <dbReference type="EMBL" id="MFD1948074.1"/>
    </source>
</evidence>
<dbReference type="EMBL" id="JBHUGD010000003">
    <property type="protein sequence ID" value="MFD1948074.1"/>
    <property type="molecule type" value="Genomic_DNA"/>
</dbReference>
<organism evidence="1 2">
    <name type="scientific">Nocardioides aestuarii</name>
    <dbReference type="NCBI Taxonomy" id="252231"/>
    <lineage>
        <taxon>Bacteria</taxon>
        <taxon>Bacillati</taxon>
        <taxon>Actinomycetota</taxon>
        <taxon>Actinomycetes</taxon>
        <taxon>Propionibacteriales</taxon>
        <taxon>Nocardioidaceae</taxon>
        <taxon>Nocardioides</taxon>
    </lineage>
</organism>
<proteinExistence type="predicted"/>
<dbReference type="Proteomes" id="UP001597351">
    <property type="component" value="Unassembled WGS sequence"/>
</dbReference>
<sequence>MTRFRQPDPTTCGSAVAVRARMLSDPAYDAWLRADRDPAARFADEALRTHRRTNRVLDGSGRVRLPWPRALGTTPWALARELGGAHHVTLVVDREAAWQRLTDTDAPSPLFVGSSWLPRHVVLVLGVTGDRLTAYEPSAGAEATVDRDAFVGADLRLGGWDRPWFTVTPAG</sequence>
<protein>
    <recommendedName>
        <fullName evidence="3">Peptidase C39-like domain-containing protein</fullName>
    </recommendedName>
</protein>
<accession>A0ABW4TN27</accession>
<keyword evidence="2" id="KW-1185">Reference proteome</keyword>
<gene>
    <name evidence="1" type="ORF">ACFSDE_14835</name>
</gene>
<reference evidence="2" key="1">
    <citation type="journal article" date="2019" name="Int. J. Syst. Evol. Microbiol.">
        <title>The Global Catalogue of Microorganisms (GCM) 10K type strain sequencing project: providing services to taxonomists for standard genome sequencing and annotation.</title>
        <authorList>
            <consortium name="The Broad Institute Genomics Platform"/>
            <consortium name="The Broad Institute Genome Sequencing Center for Infectious Disease"/>
            <person name="Wu L."/>
            <person name="Ma J."/>
        </authorList>
    </citation>
    <scope>NUCLEOTIDE SEQUENCE [LARGE SCALE GENOMIC DNA]</scope>
    <source>
        <strain evidence="2">CGMCC 1.12477</strain>
    </source>
</reference>